<organism evidence="3 4">
    <name type="scientific">Dietzia timorensis</name>
    <dbReference type="NCBI Taxonomy" id="499555"/>
    <lineage>
        <taxon>Bacteria</taxon>
        <taxon>Bacillati</taxon>
        <taxon>Actinomycetota</taxon>
        <taxon>Actinomycetes</taxon>
        <taxon>Mycobacteriales</taxon>
        <taxon>Dietziaceae</taxon>
        <taxon>Dietzia</taxon>
    </lineage>
</organism>
<keyword evidence="1" id="KW-0238">DNA-binding</keyword>
<accession>A0A921F5R8</accession>
<dbReference type="EMBL" id="DYXM01000116">
    <property type="protein sequence ID" value="HJE90629.1"/>
    <property type="molecule type" value="Genomic_DNA"/>
</dbReference>
<evidence type="ECO:0000313" key="3">
    <source>
        <dbReference type="EMBL" id="HJE90629.1"/>
    </source>
</evidence>
<gene>
    <name evidence="3" type="ORF">K8V11_06435</name>
</gene>
<dbReference type="GO" id="GO:0003677">
    <property type="term" value="F:DNA binding"/>
    <property type="evidence" value="ECO:0007669"/>
    <property type="project" value="UniProtKB-KW"/>
</dbReference>
<dbReference type="PANTHER" id="PTHR30204">
    <property type="entry name" value="REDOX-CYCLING DRUG-SENSING TRANSCRIPTIONAL ACTIVATOR SOXR"/>
    <property type="match status" value="1"/>
</dbReference>
<evidence type="ECO:0000313" key="4">
    <source>
        <dbReference type="Proteomes" id="UP000776650"/>
    </source>
</evidence>
<dbReference type="PANTHER" id="PTHR30204:SF93">
    <property type="entry name" value="HTH MERR-TYPE DOMAIN-CONTAINING PROTEIN"/>
    <property type="match status" value="1"/>
</dbReference>
<feature type="domain" description="HTH merR-type" evidence="2">
    <location>
        <begin position="9"/>
        <end position="77"/>
    </location>
</feature>
<dbReference type="SMART" id="SM00422">
    <property type="entry name" value="HTH_MERR"/>
    <property type="match status" value="1"/>
</dbReference>
<evidence type="ECO:0000256" key="1">
    <source>
        <dbReference type="ARBA" id="ARBA00023125"/>
    </source>
</evidence>
<dbReference type="SUPFAM" id="SSF46955">
    <property type="entry name" value="Putative DNA-binding domain"/>
    <property type="match status" value="1"/>
</dbReference>
<dbReference type="Proteomes" id="UP000776650">
    <property type="component" value="Unassembled WGS sequence"/>
</dbReference>
<protein>
    <submittedName>
        <fullName evidence="3">MerR family transcriptional regulator</fullName>
    </submittedName>
</protein>
<dbReference type="InterPro" id="IPR009061">
    <property type="entry name" value="DNA-bd_dom_put_sf"/>
</dbReference>
<evidence type="ECO:0000259" key="2">
    <source>
        <dbReference type="PROSITE" id="PS50937"/>
    </source>
</evidence>
<reference evidence="3" key="1">
    <citation type="journal article" date="2021" name="PeerJ">
        <title>Extensive microbial diversity within the chicken gut microbiome revealed by metagenomics and culture.</title>
        <authorList>
            <person name="Gilroy R."/>
            <person name="Ravi A."/>
            <person name="Getino M."/>
            <person name="Pursley I."/>
            <person name="Horton D.L."/>
            <person name="Alikhan N.F."/>
            <person name="Baker D."/>
            <person name="Gharbi K."/>
            <person name="Hall N."/>
            <person name="Watson M."/>
            <person name="Adriaenssens E.M."/>
            <person name="Foster-Nyarko E."/>
            <person name="Jarju S."/>
            <person name="Secka A."/>
            <person name="Antonio M."/>
            <person name="Oren A."/>
            <person name="Chaudhuri R.R."/>
            <person name="La Ragione R."/>
            <person name="Hildebrand F."/>
            <person name="Pallen M.J."/>
        </authorList>
    </citation>
    <scope>NUCLEOTIDE SEQUENCE</scope>
    <source>
        <strain evidence="3">ChiGjej1B1-18357</strain>
    </source>
</reference>
<dbReference type="Pfam" id="PF13411">
    <property type="entry name" value="MerR_1"/>
    <property type="match status" value="1"/>
</dbReference>
<dbReference type="GO" id="GO:0003700">
    <property type="term" value="F:DNA-binding transcription factor activity"/>
    <property type="evidence" value="ECO:0007669"/>
    <property type="project" value="InterPro"/>
</dbReference>
<sequence length="236" mass="26537">MPRDPAPRELRIEELAELAQSSVRNIRVYQEKGLIRPPVRRGRTAWYGPEHLSRLRRITSLLERGYTFATMEEIFTAESLGLSVSEMIAAGSAEDMRRLPGARKTIPIDELSRAFSIDLSPAFFRLCQESGLLRLDESEGVVDIDVASVRMLSVLAELGLDMDDLGSLLERMQDLSRDVAAASGELVDRVIEVRADSPPYTRTREDMEVIAVVGTKLLRRMCVHLVSEMLDARLHE</sequence>
<dbReference type="PROSITE" id="PS50937">
    <property type="entry name" value="HTH_MERR_2"/>
    <property type="match status" value="1"/>
</dbReference>
<name>A0A921F5R8_9ACTN</name>
<dbReference type="InterPro" id="IPR000551">
    <property type="entry name" value="MerR-type_HTH_dom"/>
</dbReference>
<comment type="caution">
    <text evidence="3">The sequence shown here is derived from an EMBL/GenBank/DDBJ whole genome shotgun (WGS) entry which is preliminary data.</text>
</comment>
<reference evidence="3" key="2">
    <citation type="submission" date="2021-09" db="EMBL/GenBank/DDBJ databases">
        <authorList>
            <person name="Gilroy R."/>
        </authorList>
    </citation>
    <scope>NUCLEOTIDE SEQUENCE</scope>
    <source>
        <strain evidence="3">ChiGjej1B1-18357</strain>
    </source>
</reference>
<dbReference type="InterPro" id="IPR047057">
    <property type="entry name" value="MerR_fam"/>
</dbReference>
<proteinExistence type="predicted"/>
<dbReference type="RefSeq" id="WP_303911831.1">
    <property type="nucleotide sequence ID" value="NZ_DYXM01000116.1"/>
</dbReference>
<dbReference type="AlphaFoldDB" id="A0A921F5R8"/>
<dbReference type="Gene3D" id="1.10.1660.10">
    <property type="match status" value="1"/>
</dbReference>